<keyword evidence="4" id="KW-1185">Reference proteome</keyword>
<dbReference type="PROSITE" id="PS51387">
    <property type="entry name" value="FAD_PCMH"/>
    <property type="match status" value="1"/>
</dbReference>
<dbReference type="GO" id="GO:0008720">
    <property type="term" value="F:D-lactate dehydrogenase (NAD+) activity"/>
    <property type="evidence" value="ECO:0007669"/>
    <property type="project" value="TreeGrafter"/>
</dbReference>
<sequence length="153" mass="16912">MPLSSLLLSGLVRWVTTSHLTRAPGGEPERNRASAELNTQYGSPQDFKKAIEELRTLFPDEDAVTTDVEDLEAHGYSENDYHPCSQPTVVVYPTSTDDVVKIVKTAVKYRMPVIPYSGATSVEGNFRAPSVGGICVDMSRMDISKMRIYLRAT</sequence>
<keyword evidence="1" id="KW-0732">Signal</keyword>
<dbReference type="Pfam" id="PF01565">
    <property type="entry name" value="FAD_binding_4"/>
    <property type="match status" value="1"/>
</dbReference>
<dbReference type="InParanoid" id="A0A5C3P9Z4"/>
<dbReference type="InterPro" id="IPR006094">
    <property type="entry name" value="Oxid_FAD_bind_N"/>
</dbReference>
<evidence type="ECO:0000256" key="1">
    <source>
        <dbReference type="SAM" id="SignalP"/>
    </source>
</evidence>
<dbReference type="GO" id="GO:1903457">
    <property type="term" value="P:lactate catabolic process"/>
    <property type="evidence" value="ECO:0007669"/>
    <property type="project" value="TreeGrafter"/>
</dbReference>
<dbReference type="STRING" id="1314778.A0A5C3P9Z4"/>
<name>A0A5C3P9Z4_9APHY</name>
<dbReference type="PANTHER" id="PTHR11748:SF111">
    <property type="entry name" value="D-LACTATE DEHYDROGENASE, MITOCHONDRIAL-RELATED"/>
    <property type="match status" value="1"/>
</dbReference>
<gene>
    <name evidence="3" type="ORF">K466DRAFT_566602</name>
</gene>
<feature type="chain" id="PRO_5022858083" description="FAD-binding PCMH-type domain-containing protein" evidence="1">
    <location>
        <begin position="18"/>
        <end position="153"/>
    </location>
</feature>
<feature type="signal peptide" evidence="1">
    <location>
        <begin position="1"/>
        <end position="17"/>
    </location>
</feature>
<evidence type="ECO:0000313" key="3">
    <source>
        <dbReference type="EMBL" id="TFK85448.1"/>
    </source>
</evidence>
<evidence type="ECO:0000259" key="2">
    <source>
        <dbReference type="PROSITE" id="PS51387"/>
    </source>
</evidence>
<dbReference type="PANTHER" id="PTHR11748">
    <property type="entry name" value="D-LACTATE DEHYDROGENASE"/>
    <property type="match status" value="1"/>
</dbReference>
<dbReference type="InterPro" id="IPR016167">
    <property type="entry name" value="FAD-bd_PCMH_sub1"/>
</dbReference>
<feature type="domain" description="FAD-binding PCMH-type" evidence="2">
    <location>
        <begin position="83"/>
        <end position="153"/>
    </location>
</feature>
<proteinExistence type="predicted"/>
<dbReference type="Gene3D" id="3.30.43.10">
    <property type="entry name" value="Uridine Diphospho-n-acetylenolpyruvylglucosamine Reductase, domain 2"/>
    <property type="match status" value="1"/>
</dbReference>
<protein>
    <recommendedName>
        <fullName evidence="2">FAD-binding PCMH-type domain-containing protein</fullName>
    </recommendedName>
</protein>
<dbReference type="EMBL" id="ML211252">
    <property type="protein sequence ID" value="TFK85448.1"/>
    <property type="molecule type" value="Genomic_DNA"/>
</dbReference>
<dbReference type="GO" id="GO:0071949">
    <property type="term" value="F:FAD binding"/>
    <property type="evidence" value="ECO:0007669"/>
    <property type="project" value="InterPro"/>
</dbReference>
<dbReference type="SUPFAM" id="SSF56176">
    <property type="entry name" value="FAD-binding/transporter-associated domain-like"/>
    <property type="match status" value="1"/>
</dbReference>
<dbReference type="GO" id="GO:0005739">
    <property type="term" value="C:mitochondrion"/>
    <property type="evidence" value="ECO:0007669"/>
    <property type="project" value="TreeGrafter"/>
</dbReference>
<dbReference type="GO" id="GO:0004458">
    <property type="term" value="F:D-lactate dehydrogenase (cytochrome) activity"/>
    <property type="evidence" value="ECO:0007669"/>
    <property type="project" value="TreeGrafter"/>
</dbReference>
<reference evidence="3 4" key="1">
    <citation type="journal article" date="2019" name="Nat. Ecol. Evol.">
        <title>Megaphylogeny resolves global patterns of mushroom evolution.</title>
        <authorList>
            <person name="Varga T."/>
            <person name="Krizsan K."/>
            <person name="Foldi C."/>
            <person name="Dima B."/>
            <person name="Sanchez-Garcia M."/>
            <person name="Sanchez-Ramirez S."/>
            <person name="Szollosi G.J."/>
            <person name="Szarkandi J.G."/>
            <person name="Papp V."/>
            <person name="Albert L."/>
            <person name="Andreopoulos W."/>
            <person name="Angelini C."/>
            <person name="Antonin V."/>
            <person name="Barry K.W."/>
            <person name="Bougher N.L."/>
            <person name="Buchanan P."/>
            <person name="Buyck B."/>
            <person name="Bense V."/>
            <person name="Catcheside P."/>
            <person name="Chovatia M."/>
            <person name="Cooper J."/>
            <person name="Damon W."/>
            <person name="Desjardin D."/>
            <person name="Finy P."/>
            <person name="Geml J."/>
            <person name="Haridas S."/>
            <person name="Hughes K."/>
            <person name="Justo A."/>
            <person name="Karasinski D."/>
            <person name="Kautmanova I."/>
            <person name="Kiss B."/>
            <person name="Kocsube S."/>
            <person name="Kotiranta H."/>
            <person name="LaButti K.M."/>
            <person name="Lechner B.E."/>
            <person name="Liimatainen K."/>
            <person name="Lipzen A."/>
            <person name="Lukacs Z."/>
            <person name="Mihaltcheva S."/>
            <person name="Morgado L.N."/>
            <person name="Niskanen T."/>
            <person name="Noordeloos M.E."/>
            <person name="Ohm R.A."/>
            <person name="Ortiz-Santana B."/>
            <person name="Ovrebo C."/>
            <person name="Racz N."/>
            <person name="Riley R."/>
            <person name="Savchenko A."/>
            <person name="Shiryaev A."/>
            <person name="Soop K."/>
            <person name="Spirin V."/>
            <person name="Szebenyi C."/>
            <person name="Tomsovsky M."/>
            <person name="Tulloss R.E."/>
            <person name="Uehling J."/>
            <person name="Grigoriev I.V."/>
            <person name="Vagvolgyi C."/>
            <person name="Papp T."/>
            <person name="Martin F.M."/>
            <person name="Miettinen O."/>
            <person name="Hibbett D.S."/>
            <person name="Nagy L.G."/>
        </authorList>
    </citation>
    <scope>NUCLEOTIDE SEQUENCE [LARGE SCALE GENOMIC DNA]</scope>
    <source>
        <strain evidence="3 4">HHB13444</strain>
    </source>
</reference>
<organism evidence="3 4">
    <name type="scientific">Polyporus arcularius HHB13444</name>
    <dbReference type="NCBI Taxonomy" id="1314778"/>
    <lineage>
        <taxon>Eukaryota</taxon>
        <taxon>Fungi</taxon>
        <taxon>Dikarya</taxon>
        <taxon>Basidiomycota</taxon>
        <taxon>Agaricomycotina</taxon>
        <taxon>Agaricomycetes</taxon>
        <taxon>Polyporales</taxon>
        <taxon>Polyporaceae</taxon>
        <taxon>Polyporus</taxon>
    </lineage>
</organism>
<dbReference type="Proteomes" id="UP000308197">
    <property type="component" value="Unassembled WGS sequence"/>
</dbReference>
<dbReference type="InterPro" id="IPR036318">
    <property type="entry name" value="FAD-bd_PCMH-like_sf"/>
</dbReference>
<accession>A0A5C3P9Z4</accession>
<dbReference type="InterPro" id="IPR016166">
    <property type="entry name" value="FAD-bd_PCMH"/>
</dbReference>
<evidence type="ECO:0000313" key="4">
    <source>
        <dbReference type="Proteomes" id="UP000308197"/>
    </source>
</evidence>
<dbReference type="AlphaFoldDB" id="A0A5C3P9Z4"/>